<gene>
    <name evidence="1" type="ORF">LAESUDRAFT_667158</name>
</gene>
<dbReference type="OrthoDB" id="2717878at2759"/>
<proteinExistence type="predicted"/>
<evidence type="ECO:0000313" key="1">
    <source>
        <dbReference type="EMBL" id="KZS99984.1"/>
    </source>
</evidence>
<reference evidence="1 2" key="1">
    <citation type="journal article" date="2016" name="Mol. Biol. Evol.">
        <title>Comparative Genomics of Early-Diverging Mushroom-Forming Fungi Provides Insights into the Origins of Lignocellulose Decay Capabilities.</title>
        <authorList>
            <person name="Nagy L.G."/>
            <person name="Riley R."/>
            <person name="Tritt A."/>
            <person name="Adam C."/>
            <person name="Daum C."/>
            <person name="Floudas D."/>
            <person name="Sun H."/>
            <person name="Yadav J.S."/>
            <person name="Pangilinan J."/>
            <person name="Larsson K.H."/>
            <person name="Matsuura K."/>
            <person name="Barry K."/>
            <person name="Labutti K."/>
            <person name="Kuo R."/>
            <person name="Ohm R.A."/>
            <person name="Bhattacharya S.S."/>
            <person name="Shirouzu T."/>
            <person name="Yoshinaga Y."/>
            <person name="Martin F.M."/>
            <person name="Grigoriev I.V."/>
            <person name="Hibbett D.S."/>
        </authorList>
    </citation>
    <scope>NUCLEOTIDE SEQUENCE [LARGE SCALE GENOMIC DNA]</scope>
    <source>
        <strain evidence="1 2">93-53</strain>
    </source>
</reference>
<dbReference type="RefSeq" id="XP_040757725.1">
    <property type="nucleotide sequence ID" value="XM_040905287.1"/>
</dbReference>
<keyword evidence="2" id="KW-1185">Reference proteome</keyword>
<feature type="non-terminal residue" evidence="1">
    <location>
        <position position="96"/>
    </location>
</feature>
<dbReference type="GeneID" id="63822317"/>
<name>A0A165B095_9APHY</name>
<dbReference type="EMBL" id="KV427702">
    <property type="protein sequence ID" value="KZS99984.1"/>
    <property type="molecule type" value="Genomic_DNA"/>
</dbReference>
<accession>A0A165B095</accession>
<protein>
    <submittedName>
        <fullName evidence="1">Uncharacterized protein</fullName>
    </submittedName>
</protein>
<dbReference type="STRING" id="1314785.A0A165B095"/>
<dbReference type="InParanoid" id="A0A165B095"/>
<sequence length="96" mass="11166">MSYLHQHNPEINWQAGEWKYSRCPTDCGYAEPEENLTEVASQSNTGSPEDQVINEVESWEKLVPDYLHSFGDVFSKKASERMPTRKPYDHAIEFEE</sequence>
<dbReference type="Proteomes" id="UP000076871">
    <property type="component" value="Unassembled WGS sequence"/>
</dbReference>
<organism evidence="1 2">
    <name type="scientific">Laetiporus sulphureus 93-53</name>
    <dbReference type="NCBI Taxonomy" id="1314785"/>
    <lineage>
        <taxon>Eukaryota</taxon>
        <taxon>Fungi</taxon>
        <taxon>Dikarya</taxon>
        <taxon>Basidiomycota</taxon>
        <taxon>Agaricomycotina</taxon>
        <taxon>Agaricomycetes</taxon>
        <taxon>Polyporales</taxon>
        <taxon>Laetiporus</taxon>
    </lineage>
</organism>
<evidence type="ECO:0000313" key="2">
    <source>
        <dbReference type="Proteomes" id="UP000076871"/>
    </source>
</evidence>
<dbReference type="AlphaFoldDB" id="A0A165B095"/>